<proteinExistence type="inferred from homology"/>
<dbReference type="EC" id="1.2.1.-" evidence="4"/>
<dbReference type="CDD" id="cd05233">
    <property type="entry name" value="SDR_c"/>
    <property type="match status" value="1"/>
</dbReference>
<organism evidence="4 5">
    <name type="scientific">Nocardia otitidiscaviarum</name>
    <dbReference type="NCBI Taxonomy" id="1823"/>
    <lineage>
        <taxon>Bacteria</taxon>
        <taxon>Bacillati</taxon>
        <taxon>Actinomycetota</taxon>
        <taxon>Actinomycetes</taxon>
        <taxon>Mycobacteriales</taxon>
        <taxon>Nocardiaceae</taxon>
        <taxon>Nocardia</taxon>
    </lineage>
</organism>
<dbReference type="RefSeq" id="WP_039809421.1">
    <property type="nucleotide sequence ID" value="NZ_UGRY01000002.1"/>
</dbReference>
<dbReference type="InterPro" id="IPR002347">
    <property type="entry name" value="SDR_fam"/>
</dbReference>
<dbReference type="STRING" id="1406858.GCA_000710895_02317"/>
<accession>A0A378YHS7</accession>
<dbReference type="Pfam" id="PF00106">
    <property type="entry name" value="adh_short"/>
    <property type="match status" value="1"/>
</dbReference>
<evidence type="ECO:0000256" key="3">
    <source>
        <dbReference type="RuleBase" id="RU000363"/>
    </source>
</evidence>
<dbReference type="GO" id="GO:0016020">
    <property type="term" value="C:membrane"/>
    <property type="evidence" value="ECO:0007669"/>
    <property type="project" value="TreeGrafter"/>
</dbReference>
<comment type="similarity">
    <text evidence="1 3">Belongs to the short-chain dehydrogenases/reductases (SDR) family.</text>
</comment>
<dbReference type="Proteomes" id="UP000255467">
    <property type="component" value="Unassembled WGS sequence"/>
</dbReference>
<dbReference type="Gene3D" id="3.40.50.720">
    <property type="entry name" value="NAD(P)-binding Rossmann-like Domain"/>
    <property type="match status" value="1"/>
</dbReference>
<dbReference type="PANTHER" id="PTHR44196:SF1">
    <property type="entry name" value="DEHYDROGENASE_REDUCTASE SDR FAMILY MEMBER 7B"/>
    <property type="match status" value="1"/>
</dbReference>
<evidence type="ECO:0000256" key="2">
    <source>
        <dbReference type="ARBA" id="ARBA00023002"/>
    </source>
</evidence>
<evidence type="ECO:0000313" key="5">
    <source>
        <dbReference type="Proteomes" id="UP000255467"/>
    </source>
</evidence>
<dbReference type="GO" id="GO:0016491">
    <property type="term" value="F:oxidoreductase activity"/>
    <property type="evidence" value="ECO:0007669"/>
    <property type="project" value="UniProtKB-KW"/>
</dbReference>
<sequence length="299" mass="31878">MSLWDTVVHTARGAADRVVNPPRLRDASALRAAVSGRTVLVTGASYGLGAATARLLGTAGATVLLVARTADRLAALAAEIEAAGGRAVAYPADLSDETAVAELAETITERHGGLDVIVNNAGISLRRSLHLQYDRFHDFERTIDINYLGPIGLLLGLLPAMRERGGGHIVNVSTIGVRIAPGPRWGAYQASKGAFDTWLRSVSPEIRRDGVAVTTIYMALIYTRMSAPTPIMRALPGLFPDEAAQIVARAIVRRPRDIEPWWVWPAGVASAAAPGAMDLLMRGWVRCTRDTDAALGRSS</sequence>
<dbReference type="EMBL" id="UGRY01000002">
    <property type="protein sequence ID" value="SUA76293.1"/>
    <property type="molecule type" value="Genomic_DNA"/>
</dbReference>
<dbReference type="AlphaFoldDB" id="A0A378YHS7"/>
<dbReference type="InterPro" id="IPR036291">
    <property type="entry name" value="NAD(P)-bd_dom_sf"/>
</dbReference>
<keyword evidence="2 4" id="KW-0560">Oxidoreductase</keyword>
<keyword evidence="5" id="KW-1185">Reference proteome</keyword>
<reference evidence="4 5" key="1">
    <citation type="submission" date="2018-06" db="EMBL/GenBank/DDBJ databases">
        <authorList>
            <consortium name="Pathogen Informatics"/>
            <person name="Doyle S."/>
        </authorList>
    </citation>
    <scope>NUCLEOTIDE SEQUENCE [LARGE SCALE GENOMIC DNA]</scope>
    <source>
        <strain evidence="4 5">NCTC1934</strain>
    </source>
</reference>
<evidence type="ECO:0000256" key="1">
    <source>
        <dbReference type="ARBA" id="ARBA00006484"/>
    </source>
</evidence>
<dbReference type="OrthoDB" id="9810734at2"/>
<dbReference type="SUPFAM" id="SSF51735">
    <property type="entry name" value="NAD(P)-binding Rossmann-fold domains"/>
    <property type="match status" value="1"/>
</dbReference>
<protein>
    <submittedName>
        <fullName evidence="4">Fatty acyl-CoA reductase</fullName>
        <ecNumber evidence="4">1.2.1.-</ecNumber>
    </submittedName>
</protein>
<dbReference type="PRINTS" id="PR00081">
    <property type="entry name" value="GDHRDH"/>
</dbReference>
<dbReference type="PRINTS" id="PR00080">
    <property type="entry name" value="SDRFAMILY"/>
</dbReference>
<gene>
    <name evidence="4" type="primary">acr1_2</name>
    <name evidence="4" type="ORF">NCTC1934_02479</name>
</gene>
<dbReference type="PANTHER" id="PTHR44196">
    <property type="entry name" value="DEHYDROGENASE/REDUCTASE SDR FAMILY MEMBER 7B"/>
    <property type="match status" value="1"/>
</dbReference>
<name>A0A378YHS7_9NOCA</name>
<evidence type="ECO:0000313" key="4">
    <source>
        <dbReference type="EMBL" id="SUA76293.1"/>
    </source>
</evidence>